<evidence type="ECO:0000313" key="2">
    <source>
        <dbReference type="EMBL" id="HDD31044.1"/>
    </source>
</evidence>
<proteinExistence type="predicted"/>
<dbReference type="Proteomes" id="UP000886210">
    <property type="component" value="Unassembled WGS sequence"/>
</dbReference>
<accession>A0A7C0Y4Q8</accession>
<feature type="transmembrane region" description="Helical" evidence="1">
    <location>
        <begin position="5"/>
        <end position="22"/>
    </location>
</feature>
<dbReference type="AlphaFoldDB" id="A0A7C0Y4Q8"/>
<keyword evidence="1" id="KW-1133">Transmembrane helix</keyword>
<feature type="transmembrane region" description="Helical" evidence="1">
    <location>
        <begin position="28"/>
        <end position="45"/>
    </location>
</feature>
<evidence type="ECO:0000256" key="1">
    <source>
        <dbReference type="SAM" id="Phobius"/>
    </source>
</evidence>
<keyword evidence="1" id="KW-0812">Transmembrane</keyword>
<gene>
    <name evidence="2" type="ORF">ENF72_00245</name>
</gene>
<protein>
    <submittedName>
        <fullName evidence="2">Uncharacterized protein</fullName>
    </submittedName>
</protein>
<sequence>MKIAVYLLFLQSLFLLYYSAGAFGGERYMLLIFGLLNFLLAWGIVRGERRAIKITIAYKGADFFFALLMLMAGNLFQSLNAAIDLAILHDLIGLFGKKEEPMEGS</sequence>
<comment type="caution">
    <text evidence="2">The sequence shown here is derived from an EMBL/GenBank/DDBJ whole genome shotgun (WGS) entry which is preliminary data.</text>
</comment>
<reference evidence="2" key="1">
    <citation type="journal article" date="2020" name="mSystems">
        <title>Genome- and Community-Level Interaction Insights into Carbon Utilization and Element Cycling Functions of Hydrothermarchaeota in Hydrothermal Sediment.</title>
        <authorList>
            <person name="Zhou Z."/>
            <person name="Liu Y."/>
            <person name="Xu W."/>
            <person name="Pan J."/>
            <person name="Luo Z.H."/>
            <person name="Li M."/>
        </authorList>
    </citation>
    <scope>NUCLEOTIDE SEQUENCE [LARGE SCALE GENOMIC DNA]</scope>
    <source>
        <strain evidence="2">HyVt-151</strain>
    </source>
</reference>
<keyword evidence="1" id="KW-0472">Membrane</keyword>
<dbReference type="EMBL" id="DQYG01000012">
    <property type="protein sequence ID" value="HDD31044.1"/>
    <property type="molecule type" value="Genomic_DNA"/>
</dbReference>
<name>A0A7C0Y4Q8_THELI</name>
<organism evidence="2">
    <name type="scientific">Thermococcus litoralis</name>
    <dbReference type="NCBI Taxonomy" id="2265"/>
    <lineage>
        <taxon>Archaea</taxon>
        <taxon>Methanobacteriati</taxon>
        <taxon>Methanobacteriota</taxon>
        <taxon>Thermococci</taxon>
        <taxon>Thermococcales</taxon>
        <taxon>Thermococcaceae</taxon>
        <taxon>Thermococcus</taxon>
    </lineage>
</organism>